<organism evidence="2 3">
    <name type="scientific">Thermanaeromonas toyohensis ToBE</name>
    <dbReference type="NCBI Taxonomy" id="698762"/>
    <lineage>
        <taxon>Bacteria</taxon>
        <taxon>Bacillati</taxon>
        <taxon>Bacillota</taxon>
        <taxon>Clostridia</taxon>
        <taxon>Neomoorellales</taxon>
        <taxon>Neomoorellaceae</taxon>
        <taxon>Thermanaeromonas</taxon>
    </lineage>
</organism>
<sequence length="178" mass="19836">MKGIIFSVLQEYAGNRHGDEGREAFRRATGLTTPLATSDYPDEKVAAAVEALAELSGKKPEEVLADFGRYFVAESPLVQKTYAAYFRNAKDAKDFLMKMDSVHVQATKALPGAAPPRFEYEDRGSELVVVYRSERKLCPLLKGLIEGIGLRYNGRPLSWREEACMLRGAKACRLAVRF</sequence>
<dbReference type="InterPro" id="IPR038158">
    <property type="entry name" value="H-NOX_domain_sf"/>
</dbReference>
<dbReference type="Gene3D" id="3.90.1520.10">
    <property type="entry name" value="H-NOX domain"/>
    <property type="match status" value="1"/>
</dbReference>
<name>A0A1W1VH73_9FIRM</name>
<keyword evidence="3" id="KW-1185">Reference proteome</keyword>
<dbReference type="SMART" id="SM00989">
    <property type="entry name" value="V4R"/>
    <property type="match status" value="1"/>
</dbReference>
<evidence type="ECO:0000313" key="2">
    <source>
        <dbReference type="EMBL" id="SMB92708.1"/>
    </source>
</evidence>
<accession>A0A1W1VH73</accession>
<dbReference type="InterPro" id="IPR004096">
    <property type="entry name" value="V4R"/>
</dbReference>
<feature type="domain" description="4-vinyl reductase 4VR" evidence="1">
    <location>
        <begin position="117"/>
        <end position="178"/>
    </location>
</feature>
<dbReference type="InterPro" id="IPR024096">
    <property type="entry name" value="NO_sig/Golgi_transp_ligand-bd"/>
</dbReference>
<dbReference type="AlphaFoldDB" id="A0A1W1VH73"/>
<dbReference type="Proteomes" id="UP000192569">
    <property type="component" value="Chromosome I"/>
</dbReference>
<dbReference type="RefSeq" id="WP_084664068.1">
    <property type="nucleotide sequence ID" value="NZ_LT838272.1"/>
</dbReference>
<dbReference type="OrthoDB" id="3192at2"/>
<evidence type="ECO:0000259" key="1">
    <source>
        <dbReference type="SMART" id="SM00989"/>
    </source>
</evidence>
<dbReference type="InterPro" id="IPR011644">
    <property type="entry name" value="Heme_NO-bd"/>
</dbReference>
<dbReference type="EMBL" id="LT838272">
    <property type="protein sequence ID" value="SMB92708.1"/>
    <property type="molecule type" value="Genomic_DNA"/>
</dbReference>
<reference evidence="2 3" key="1">
    <citation type="submission" date="2017-04" db="EMBL/GenBank/DDBJ databases">
        <authorList>
            <person name="Afonso C.L."/>
            <person name="Miller P.J."/>
            <person name="Scott M.A."/>
            <person name="Spackman E."/>
            <person name="Goraichik I."/>
            <person name="Dimitrov K.M."/>
            <person name="Suarez D.L."/>
            <person name="Swayne D.E."/>
        </authorList>
    </citation>
    <scope>NUCLEOTIDE SEQUENCE [LARGE SCALE GENOMIC DNA]</scope>
    <source>
        <strain evidence="2 3">ToBE</strain>
    </source>
</reference>
<dbReference type="SUPFAM" id="SSF111126">
    <property type="entry name" value="Ligand-binding domain in the NO signalling and Golgi transport"/>
    <property type="match status" value="1"/>
</dbReference>
<proteinExistence type="predicted"/>
<protein>
    <submittedName>
        <fullName evidence="2">Haem-NO-binding</fullName>
    </submittedName>
</protein>
<gene>
    <name evidence="2" type="ORF">SAMN00808754_0694</name>
</gene>
<dbReference type="STRING" id="698762.SAMN00808754_0694"/>
<evidence type="ECO:0000313" key="3">
    <source>
        <dbReference type="Proteomes" id="UP000192569"/>
    </source>
</evidence>
<dbReference type="Pfam" id="PF07700">
    <property type="entry name" value="HNOB"/>
    <property type="match status" value="1"/>
</dbReference>
<dbReference type="GO" id="GO:0020037">
    <property type="term" value="F:heme binding"/>
    <property type="evidence" value="ECO:0007669"/>
    <property type="project" value="InterPro"/>
</dbReference>